<name>A0A3M8DKR2_9BACL</name>
<dbReference type="Proteomes" id="UP000269573">
    <property type="component" value="Unassembled WGS sequence"/>
</dbReference>
<dbReference type="EMBL" id="RHHU01000003">
    <property type="protein sequence ID" value="RNB88623.1"/>
    <property type="molecule type" value="Genomic_DNA"/>
</dbReference>
<gene>
    <name evidence="1" type="ORF">EDM59_05780</name>
</gene>
<reference evidence="1 2" key="1">
    <citation type="submission" date="2018-10" db="EMBL/GenBank/DDBJ databases">
        <title>Phylogenomics of Brevibacillus.</title>
        <authorList>
            <person name="Dunlap C."/>
        </authorList>
    </citation>
    <scope>NUCLEOTIDE SEQUENCE [LARGE SCALE GENOMIC DNA]</scope>
    <source>
        <strain evidence="1 2">JCM 15774</strain>
    </source>
</reference>
<sequence length="145" mass="17449">MKEQLDALLLTSKEEYKLSEIMEELKEEIEGLDELGYEGTHEMTLIIDREWKWMTRIYFDAESDKEKHDCKYNINVDTKTGQVDSIRIREDSYRRKKEFKEFDTRTIMGGFYGLEETLFKIYARKSKIEIDEDEVEIECSNPEYE</sequence>
<proteinExistence type="predicted"/>
<organism evidence="1 2">
    <name type="scientific">Brevibacillus nitrificans</name>
    <dbReference type="NCBI Taxonomy" id="651560"/>
    <lineage>
        <taxon>Bacteria</taxon>
        <taxon>Bacillati</taxon>
        <taxon>Bacillota</taxon>
        <taxon>Bacilli</taxon>
        <taxon>Bacillales</taxon>
        <taxon>Paenibacillaceae</taxon>
        <taxon>Brevibacillus</taxon>
    </lineage>
</organism>
<protein>
    <submittedName>
        <fullName evidence="1">Uncharacterized protein</fullName>
    </submittedName>
</protein>
<comment type="caution">
    <text evidence="1">The sequence shown here is derived from an EMBL/GenBank/DDBJ whole genome shotgun (WGS) entry which is preliminary data.</text>
</comment>
<evidence type="ECO:0000313" key="2">
    <source>
        <dbReference type="Proteomes" id="UP000269573"/>
    </source>
</evidence>
<accession>A0A3M8DKR2</accession>
<evidence type="ECO:0000313" key="1">
    <source>
        <dbReference type="EMBL" id="RNB88623.1"/>
    </source>
</evidence>
<dbReference type="RefSeq" id="WP_122922724.1">
    <property type="nucleotide sequence ID" value="NZ_RHHU01000003.1"/>
</dbReference>
<dbReference type="AlphaFoldDB" id="A0A3M8DKR2"/>
<keyword evidence="2" id="KW-1185">Reference proteome</keyword>